<gene>
    <name evidence="2" type="ORF">BKA59DRAFT_467997</name>
</gene>
<feature type="region of interest" description="Disordered" evidence="1">
    <location>
        <begin position="54"/>
        <end position="89"/>
    </location>
</feature>
<accession>A0A8K0S5G9</accession>
<protein>
    <submittedName>
        <fullName evidence="2">Uncharacterized protein</fullName>
    </submittedName>
</protein>
<evidence type="ECO:0000313" key="2">
    <source>
        <dbReference type="EMBL" id="KAH7256629.1"/>
    </source>
</evidence>
<dbReference type="AlphaFoldDB" id="A0A8K0S5G9"/>
<feature type="compositionally biased region" description="Basic residues" evidence="1">
    <location>
        <begin position="69"/>
        <end position="79"/>
    </location>
</feature>
<sequence>MTSRRSQFVDATGASGTYFQDPGYLYQLPQTPLRTMQQQQQQPVRMSEDHYSQMYTSPAPANTTSPPCCRRRRRASRHSRAFESDGSTDSYLSYDDAQAARQGGDRLPPRIALKQLSDFLHEASVFYNTQLLEFLGEHQRQGHDTANEALRQWLWNDWTTRRDSPTRELFMSTKTNVSLLLRQVEMAVATPWLQNADLEARFQHSFKALQSSCGEVMRLAGKAMGNWQACRFLAVELKNAKMYASPEGPVQRHLFNGWESGELW</sequence>
<keyword evidence="3" id="KW-1185">Reference proteome</keyword>
<dbReference type="EMBL" id="JAGPXF010000002">
    <property type="protein sequence ID" value="KAH7256629.1"/>
    <property type="molecule type" value="Genomic_DNA"/>
</dbReference>
<name>A0A8K0S5G9_9HYPO</name>
<feature type="compositionally biased region" description="Low complexity" evidence="1">
    <location>
        <begin position="56"/>
        <end position="67"/>
    </location>
</feature>
<comment type="caution">
    <text evidence="2">The sequence shown here is derived from an EMBL/GenBank/DDBJ whole genome shotgun (WGS) entry which is preliminary data.</text>
</comment>
<reference evidence="2" key="1">
    <citation type="journal article" date="2021" name="Nat. Commun.">
        <title>Genetic determinants of endophytism in the Arabidopsis root mycobiome.</title>
        <authorList>
            <person name="Mesny F."/>
            <person name="Miyauchi S."/>
            <person name="Thiergart T."/>
            <person name="Pickel B."/>
            <person name="Atanasova L."/>
            <person name="Karlsson M."/>
            <person name="Huettel B."/>
            <person name="Barry K.W."/>
            <person name="Haridas S."/>
            <person name="Chen C."/>
            <person name="Bauer D."/>
            <person name="Andreopoulos W."/>
            <person name="Pangilinan J."/>
            <person name="LaButti K."/>
            <person name="Riley R."/>
            <person name="Lipzen A."/>
            <person name="Clum A."/>
            <person name="Drula E."/>
            <person name="Henrissat B."/>
            <person name="Kohler A."/>
            <person name="Grigoriev I.V."/>
            <person name="Martin F.M."/>
            <person name="Hacquard S."/>
        </authorList>
    </citation>
    <scope>NUCLEOTIDE SEQUENCE</scope>
    <source>
        <strain evidence="2">MPI-SDFR-AT-0068</strain>
    </source>
</reference>
<dbReference type="Proteomes" id="UP000813427">
    <property type="component" value="Unassembled WGS sequence"/>
</dbReference>
<organism evidence="2 3">
    <name type="scientific">Fusarium tricinctum</name>
    <dbReference type="NCBI Taxonomy" id="61284"/>
    <lineage>
        <taxon>Eukaryota</taxon>
        <taxon>Fungi</taxon>
        <taxon>Dikarya</taxon>
        <taxon>Ascomycota</taxon>
        <taxon>Pezizomycotina</taxon>
        <taxon>Sordariomycetes</taxon>
        <taxon>Hypocreomycetidae</taxon>
        <taxon>Hypocreales</taxon>
        <taxon>Nectriaceae</taxon>
        <taxon>Fusarium</taxon>
        <taxon>Fusarium tricinctum species complex</taxon>
    </lineage>
</organism>
<evidence type="ECO:0000256" key="1">
    <source>
        <dbReference type="SAM" id="MobiDB-lite"/>
    </source>
</evidence>
<dbReference type="OrthoDB" id="5090840at2759"/>
<evidence type="ECO:0000313" key="3">
    <source>
        <dbReference type="Proteomes" id="UP000813427"/>
    </source>
</evidence>
<proteinExistence type="predicted"/>